<dbReference type="EMBL" id="CAUYUJ010004036">
    <property type="protein sequence ID" value="CAK0807909.1"/>
    <property type="molecule type" value="Genomic_DNA"/>
</dbReference>
<protein>
    <submittedName>
        <fullName evidence="2">Uncharacterized protein</fullName>
    </submittedName>
</protein>
<name>A0ABN9QRX8_9DINO</name>
<sequence length="111" mass="11324">MAAAEDDERRDSSPPAKRRRGQAELLVERRLAEEGGSVSVGAAGTGGRAASAPARRVTSTPPFAPALVLGALGAADVPGIAEAPGFPSPVVLKLRDALLMLLCQLAVLREG</sequence>
<feature type="region of interest" description="Disordered" evidence="1">
    <location>
        <begin position="38"/>
        <end position="57"/>
    </location>
</feature>
<dbReference type="Proteomes" id="UP001189429">
    <property type="component" value="Unassembled WGS sequence"/>
</dbReference>
<accession>A0ABN9QRX8</accession>
<keyword evidence="3" id="KW-1185">Reference proteome</keyword>
<gene>
    <name evidence="2" type="ORF">PCOR1329_LOCUS13643</name>
</gene>
<feature type="region of interest" description="Disordered" evidence="1">
    <location>
        <begin position="1"/>
        <end position="23"/>
    </location>
</feature>
<evidence type="ECO:0000313" key="2">
    <source>
        <dbReference type="EMBL" id="CAK0807909.1"/>
    </source>
</evidence>
<proteinExistence type="predicted"/>
<evidence type="ECO:0000256" key="1">
    <source>
        <dbReference type="SAM" id="MobiDB-lite"/>
    </source>
</evidence>
<comment type="caution">
    <text evidence="2">The sequence shown here is derived from an EMBL/GenBank/DDBJ whole genome shotgun (WGS) entry which is preliminary data.</text>
</comment>
<reference evidence="2" key="1">
    <citation type="submission" date="2023-10" db="EMBL/GenBank/DDBJ databases">
        <authorList>
            <person name="Chen Y."/>
            <person name="Shah S."/>
            <person name="Dougan E. K."/>
            <person name="Thang M."/>
            <person name="Chan C."/>
        </authorList>
    </citation>
    <scope>NUCLEOTIDE SEQUENCE [LARGE SCALE GENOMIC DNA]</scope>
</reference>
<organism evidence="2 3">
    <name type="scientific">Prorocentrum cordatum</name>
    <dbReference type="NCBI Taxonomy" id="2364126"/>
    <lineage>
        <taxon>Eukaryota</taxon>
        <taxon>Sar</taxon>
        <taxon>Alveolata</taxon>
        <taxon>Dinophyceae</taxon>
        <taxon>Prorocentrales</taxon>
        <taxon>Prorocentraceae</taxon>
        <taxon>Prorocentrum</taxon>
    </lineage>
</organism>
<evidence type="ECO:0000313" key="3">
    <source>
        <dbReference type="Proteomes" id="UP001189429"/>
    </source>
</evidence>